<evidence type="ECO:0000256" key="1">
    <source>
        <dbReference type="SAM" id="MobiDB-lite"/>
    </source>
</evidence>
<gene>
    <name evidence="3" type="ORF">SSCH_630027</name>
</gene>
<dbReference type="AlphaFoldDB" id="A0A0B7MGY6"/>
<evidence type="ECO:0000256" key="2">
    <source>
        <dbReference type="SAM" id="Phobius"/>
    </source>
</evidence>
<organism evidence="3 4">
    <name type="scientific">Syntrophaceticus schinkii</name>
    <dbReference type="NCBI Taxonomy" id="499207"/>
    <lineage>
        <taxon>Bacteria</taxon>
        <taxon>Bacillati</taxon>
        <taxon>Bacillota</taxon>
        <taxon>Clostridia</taxon>
        <taxon>Thermoanaerobacterales</taxon>
        <taxon>Thermoanaerobacterales Family III. Incertae Sedis</taxon>
        <taxon>Syntrophaceticus</taxon>
    </lineage>
</organism>
<proteinExistence type="predicted"/>
<dbReference type="EMBL" id="CDRZ01000262">
    <property type="protein sequence ID" value="CEO89889.1"/>
    <property type="molecule type" value="Genomic_DNA"/>
</dbReference>
<feature type="compositionally biased region" description="Basic and acidic residues" evidence="1">
    <location>
        <begin position="65"/>
        <end position="76"/>
    </location>
</feature>
<keyword evidence="2" id="KW-0472">Membrane</keyword>
<keyword evidence="2" id="KW-1133">Transmembrane helix</keyword>
<accession>A0A0B7MGY6</accession>
<sequence>MSEPKGIIEQWWERLKNNKEWNLARSPGMWKLILILAGGLFLLIYAGSWVSPKEKSSISPGYQAAEKKGEEGLSTAEKELERRLEGVLSSIAGSGDVQVTITMAAGPEYLYAKNLSEQTRTVEEKDQSGGNRTTTEANEEENLVLLQTVSGGKEEPVLIRAKSPEIAGVLVLAEGARDPGLREELVQAVITVLAVPAHKVTVLSKEGG</sequence>
<keyword evidence="2" id="KW-0812">Transmembrane</keyword>
<feature type="transmembrane region" description="Helical" evidence="2">
    <location>
        <begin position="29"/>
        <end position="50"/>
    </location>
</feature>
<reference evidence="4" key="1">
    <citation type="submission" date="2015-01" db="EMBL/GenBank/DDBJ databases">
        <authorList>
            <person name="Manzoor Shahid"/>
            <person name="Zubair Saima"/>
        </authorList>
    </citation>
    <scope>NUCLEOTIDE SEQUENCE [LARGE SCALE GENOMIC DNA]</scope>
    <source>
        <strain evidence="4">Sp3</strain>
    </source>
</reference>
<keyword evidence="4" id="KW-1185">Reference proteome</keyword>
<dbReference type="OrthoDB" id="1634070at2"/>
<evidence type="ECO:0000313" key="3">
    <source>
        <dbReference type="EMBL" id="CEO89889.1"/>
    </source>
</evidence>
<feature type="region of interest" description="Disordered" evidence="1">
    <location>
        <begin position="52"/>
        <end position="76"/>
    </location>
</feature>
<protein>
    <submittedName>
        <fullName evidence="3">Putative Stage III sporulation protein AG</fullName>
    </submittedName>
</protein>
<dbReference type="RefSeq" id="WP_052835627.1">
    <property type="nucleotide sequence ID" value="NZ_CDRZ01000262.1"/>
</dbReference>
<evidence type="ECO:0000313" key="4">
    <source>
        <dbReference type="Proteomes" id="UP000046155"/>
    </source>
</evidence>
<name>A0A0B7MGY6_9FIRM</name>
<dbReference type="Proteomes" id="UP000046155">
    <property type="component" value="Unassembled WGS sequence"/>
</dbReference>